<evidence type="ECO:0000313" key="3">
    <source>
        <dbReference type="Proteomes" id="UP000324831"/>
    </source>
</evidence>
<accession>A0A478FQ90</accession>
<name>A0A478FQ90_9MOLU</name>
<dbReference type="RefSeq" id="WP_216083378.1">
    <property type="nucleotide sequence ID" value="NZ_CACTIB010000021.1"/>
</dbReference>
<evidence type="ECO:0000256" key="1">
    <source>
        <dbReference type="SAM" id="SignalP"/>
    </source>
</evidence>
<sequence length="149" mass="16449">MKKKLVAGTIVVGIGSLLAAHAAGAFRSNTYLSLGSKLEDHVYVGGDVEKIRGLLDSNSENSYKAFVKKTHWENMKIEHLIVNAGISKEGDPTTNGKEEEVFKFISAWCTSISKRKLDAVPVEIDSEEKKVWDAFVFACFLIRDPVFVA</sequence>
<organism evidence="2 3">
    <name type="scientific">Candidatus Mycoplasma haematohominis</name>
    <dbReference type="NCBI Taxonomy" id="1494318"/>
    <lineage>
        <taxon>Bacteria</taxon>
        <taxon>Bacillati</taxon>
        <taxon>Mycoplasmatota</taxon>
        <taxon>Mollicutes</taxon>
        <taxon>Mycoplasmataceae</taxon>
        <taxon>Mycoplasma</taxon>
    </lineage>
</organism>
<feature type="signal peptide" evidence="1">
    <location>
        <begin position="1"/>
        <end position="22"/>
    </location>
</feature>
<protein>
    <submittedName>
        <fullName evidence="2">Uncharacterized protein</fullName>
    </submittedName>
</protein>
<dbReference type="EMBL" id="BIMN01000003">
    <property type="protein sequence ID" value="GCE63698.1"/>
    <property type="molecule type" value="Genomic_DNA"/>
</dbReference>
<reference evidence="2 3" key="1">
    <citation type="submission" date="2019-01" db="EMBL/GenBank/DDBJ databases">
        <title>Draft genome sequences of Candidatus Mycoplasma haemohominis SWG34-3 identified from a patient with pyrexia, anemia and liver dysfunction.</title>
        <authorList>
            <person name="Sekizuka T."/>
            <person name="Hattori N."/>
            <person name="Katano H."/>
            <person name="Takuma T."/>
            <person name="Ito T."/>
            <person name="Arai N."/>
            <person name="Yanai R."/>
            <person name="Ishii S."/>
            <person name="Miura Y."/>
            <person name="Tokunaga T."/>
            <person name="Watanabe H."/>
            <person name="Nomura N."/>
            <person name="Eguchi J."/>
            <person name="Arai T."/>
            <person name="Hasegawa H."/>
            <person name="Nakamaki T."/>
            <person name="Wakita T."/>
            <person name="Niki Y."/>
            <person name="Kuroda M."/>
        </authorList>
    </citation>
    <scope>NUCLEOTIDE SEQUENCE [LARGE SCALE GENOMIC DNA]</scope>
    <source>
        <strain evidence="2">SWG34-3</strain>
    </source>
</reference>
<proteinExistence type="predicted"/>
<dbReference type="AlphaFoldDB" id="A0A478FQ90"/>
<dbReference type="Proteomes" id="UP000324831">
    <property type="component" value="Unassembled WGS sequence"/>
</dbReference>
<gene>
    <name evidence="2" type="ORF">MHSWG343_06980</name>
</gene>
<feature type="chain" id="PRO_5019852211" evidence="1">
    <location>
        <begin position="23"/>
        <end position="149"/>
    </location>
</feature>
<evidence type="ECO:0000313" key="2">
    <source>
        <dbReference type="EMBL" id="GCE63698.1"/>
    </source>
</evidence>
<comment type="caution">
    <text evidence="2">The sequence shown here is derived from an EMBL/GenBank/DDBJ whole genome shotgun (WGS) entry which is preliminary data.</text>
</comment>
<keyword evidence="1" id="KW-0732">Signal</keyword>